<dbReference type="VEuPathDB" id="FungiDB:PV08_06321"/>
<evidence type="ECO:0000313" key="3">
    <source>
        <dbReference type="Proteomes" id="UP000053328"/>
    </source>
</evidence>
<gene>
    <name evidence="2" type="ORF">PV08_06321</name>
</gene>
<dbReference type="Proteomes" id="UP000053328">
    <property type="component" value="Unassembled WGS sequence"/>
</dbReference>
<reference evidence="2 3" key="1">
    <citation type="submission" date="2015-01" db="EMBL/GenBank/DDBJ databases">
        <title>The Genome Sequence of Exophiala spinifera CBS89968.</title>
        <authorList>
            <consortium name="The Broad Institute Genomics Platform"/>
            <person name="Cuomo C."/>
            <person name="de Hoog S."/>
            <person name="Gorbushina A."/>
            <person name="Stielow B."/>
            <person name="Teixiera M."/>
            <person name="Abouelleil A."/>
            <person name="Chapman S.B."/>
            <person name="Priest M."/>
            <person name="Young S.K."/>
            <person name="Wortman J."/>
            <person name="Nusbaum C."/>
            <person name="Birren B."/>
        </authorList>
    </citation>
    <scope>NUCLEOTIDE SEQUENCE [LARGE SCALE GENOMIC DNA]</scope>
    <source>
        <strain evidence="2 3">CBS 89968</strain>
    </source>
</reference>
<evidence type="ECO:0000313" key="2">
    <source>
        <dbReference type="EMBL" id="KIW16270.1"/>
    </source>
</evidence>
<sequence length="100" mass="11158">MEDALGEEGEEEKLWFGGKARGMSDLMMIFPMDMADQRGYFDGTKYPQGSELVGSNSQSPGLQESDGKGWQVQSQDVPGNNNFYHIYHCPVQSTSIVFIE</sequence>
<dbReference type="HOGENOM" id="CLU_2306168_0_0_1"/>
<organism evidence="2 3">
    <name type="scientific">Exophiala spinifera</name>
    <dbReference type="NCBI Taxonomy" id="91928"/>
    <lineage>
        <taxon>Eukaryota</taxon>
        <taxon>Fungi</taxon>
        <taxon>Dikarya</taxon>
        <taxon>Ascomycota</taxon>
        <taxon>Pezizomycotina</taxon>
        <taxon>Eurotiomycetes</taxon>
        <taxon>Chaetothyriomycetidae</taxon>
        <taxon>Chaetothyriales</taxon>
        <taxon>Herpotrichiellaceae</taxon>
        <taxon>Exophiala</taxon>
    </lineage>
</organism>
<dbReference type="OrthoDB" id="2309723at2759"/>
<protein>
    <submittedName>
        <fullName evidence="2">Uncharacterized protein</fullName>
    </submittedName>
</protein>
<evidence type="ECO:0000256" key="1">
    <source>
        <dbReference type="SAM" id="MobiDB-lite"/>
    </source>
</evidence>
<keyword evidence="3" id="KW-1185">Reference proteome</keyword>
<dbReference type="EMBL" id="KN847495">
    <property type="protein sequence ID" value="KIW16270.1"/>
    <property type="molecule type" value="Genomic_DNA"/>
</dbReference>
<dbReference type="RefSeq" id="XP_016236486.1">
    <property type="nucleotide sequence ID" value="XM_016380659.1"/>
</dbReference>
<feature type="compositionally biased region" description="Polar residues" evidence="1">
    <location>
        <begin position="53"/>
        <end position="62"/>
    </location>
</feature>
<feature type="region of interest" description="Disordered" evidence="1">
    <location>
        <begin position="41"/>
        <end position="72"/>
    </location>
</feature>
<accession>A0A0D2BCB8</accession>
<dbReference type="AlphaFoldDB" id="A0A0D2BCB8"/>
<proteinExistence type="predicted"/>
<name>A0A0D2BCB8_9EURO</name>
<dbReference type="GeneID" id="27333404"/>